<feature type="non-terminal residue" evidence="2">
    <location>
        <position position="1"/>
    </location>
</feature>
<dbReference type="PANTHER" id="PTHR10504">
    <property type="entry name" value="BACTERICIDAL PERMEABILITY-INCREASING BPI PROTEIN-RELATED"/>
    <property type="match status" value="1"/>
</dbReference>
<name>A0AAV5TAE4_9BILA</name>
<sequence length="184" mass="19430">GDTGSLADLGICLGDILPAVREKYPNKKIFIQIHTIRAPSILLSMMKGGSAKIDLQADADLYIDGTMEKVGTITACIDIDASIQLRMNQLCGMIEITMLKLLDMSGTLGLPQDALDNLGTLGKELVAKVVNDALAKCIPLNISGGAGGLPLMFKNTQVMIVDHGLYVAGDVIIQESVISMLTGS</sequence>
<dbReference type="Gene3D" id="3.15.20.10">
    <property type="entry name" value="Bactericidal permeability-increasing protein, domain 2"/>
    <property type="match status" value="1"/>
</dbReference>
<dbReference type="InterPro" id="IPR032942">
    <property type="entry name" value="BPI/LBP/Plunc"/>
</dbReference>
<dbReference type="GO" id="GO:0008289">
    <property type="term" value="F:lipid binding"/>
    <property type="evidence" value="ECO:0007669"/>
    <property type="project" value="InterPro"/>
</dbReference>
<feature type="non-terminal residue" evidence="2">
    <location>
        <position position="184"/>
    </location>
</feature>
<dbReference type="AlphaFoldDB" id="A0AAV5TAE4"/>
<dbReference type="GO" id="GO:0005615">
    <property type="term" value="C:extracellular space"/>
    <property type="evidence" value="ECO:0007669"/>
    <property type="project" value="TreeGrafter"/>
</dbReference>
<evidence type="ECO:0000313" key="2">
    <source>
        <dbReference type="EMBL" id="GMS92532.1"/>
    </source>
</evidence>
<dbReference type="Pfam" id="PF02886">
    <property type="entry name" value="LBP_BPI_CETP_C"/>
    <property type="match status" value="1"/>
</dbReference>
<reference evidence="2" key="1">
    <citation type="submission" date="2023-10" db="EMBL/GenBank/DDBJ databases">
        <title>Genome assembly of Pristionchus species.</title>
        <authorList>
            <person name="Yoshida K."/>
            <person name="Sommer R.J."/>
        </authorList>
    </citation>
    <scope>NUCLEOTIDE SEQUENCE</scope>
    <source>
        <strain evidence="2">RS0144</strain>
    </source>
</reference>
<dbReference type="InterPro" id="IPR001124">
    <property type="entry name" value="Lipid-bd_serum_glycop_C"/>
</dbReference>
<dbReference type="SUPFAM" id="SSF55394">
    <property type="entry name" value="Bactericidal permeability-increasing protein, BPI"/>
    <property type="match status" value="1"/>
</dbReference>
<evidence type="ECO:0000313" key="3">
    <source>
        <dbReference type="Proteomes" id="UP001432027"/>
    </source>
</evidence>
<dbReference type="EMBL" id="BTSX01000004">
    <property type="protein sequence ID" value="GMS92532.1"/>
    <property type="molecule type" value="Genomic_DNA"/>
</dbReference>
<comment type="caution">
    <text evidence="2">The sequence shown here is derived from an EMBL/GenBank/DDBJ whole genome shotgun (WGS) entry which is preliminary data.</text>
</comment>
<dbReference type="PANTHER" id="PTHR10504:SF144">
    <property type="entry name" value="BPI1 DOMAIN-CONTAINING PROTEIN"/>
    <property type="match status" value="1"/>
</dbReference>
<organism evidence="2 3">
    <name type="scientific">Pristionchus entomophagus</name>
    <dbReference type="NCBI Taxonomy" id="358040"/>
    <lineage>
        <taxon>Eukaryota</taxon>
        <taxon>Metazoa</taxon>
        <taxon>Ecdysozoa</taxon>
        <taxon>Nematoda</taxon>
        <taxon>Chromadorea</taxon>
        <taxon>Rhabditida</taxon>
        <taxon>Rhabditina</taxon>
        <taxon>Diplogasteromorpha</taxon>
        <taxon>Diplogasteroidea</taxon>
        <taxon>Neodiplogasteridae</taxon>
        <taxon>Pristionchus</taxon>
    </lineage>
</organism>
<accession>A0AAV5TAE4</accession>
<proteinExistence type="predicted"/>
<protein>
    <recommendedName>
        <fullName evidence="1">Lipid-binding serum glycoprotein C-terminal domain-containing protein</fullName>
    </recommendedName>
</protein>
<gene>
    <name evidence="2" type="ORF">PENTCL1PPCAC_14707</name>
</gene>
<dbReference type="InterPro" id="IPR017943">
    <property type="entry name" value="Bactericidal_perm-incr_a/b_dom"/>
</dbReference>
<evidence type="ECO:0000259" key="1">
    <source>
        <dbReference type="Pfam" id="PF02886"/>
    </source>
</evidence>
<keyword evidence="3" id="KW-1185">Reference proteome</keyword>
<dbReference type="Proteomes" id="UP001432027">
    <property type="component" value="Unassembled WGS sequence"/>
</dbReference>
<feature type="domain" description="Lipid-binding serum glycoprotein C-terminal" evidence="1">
    <location>
        <begin position="11"/>
        <end position="142"/>
    </location>
</feature>